<sequence>HGSRCTQEVVFASTSLIYPSNLCQTNSKSRGCKSCIFTSNLNAKTTYNFHLPPNTTTLPTPQVPCLNLKRRSSRGGAEENRGKEIDEEPF</sequence>
<reference evidence="2" key="1">
    <citation type="submission" date="2023-08" db="EMBL/GenBank/DDBJ databases">
        <authorList>
            <person name="Alioto T."/>
            <person name="Alioto T."/>
            <person name="Gomez Garrido J."/>
        </authorList>
    </citation>
    <scope>NUCLEOTIDE SEQUENCE</scope>
</reference>
<evidence type="ECO:0000313" key="2">
    <source>
        <dbReference type="EMBL" id="CAJ1067010.1"/>
    </source>
</evidence>
<dbReference type="Proteomes" id="UP001178508">
    <property type="component" value="Chromosome 11"/>
</dbReference>
<keyword evidence="3" id="KW-1185">Reference proteome</keyword>
<dbReference type="EMBL" id="OY660874">
    <property type="protein sequence ID" value="CAJ1067010.1"/>
    <property type="molecule type" value="Genomic_DNA"/>
</dbReference>
<organism evidence="2 3">
    <name type="scientific">Xyrichtys novacula</name>
    <name type="common">Pearly razorfish</name>
    <name type="synonym">Hemipteronotus novacula</name>
    <dbReference type="NCBI Taxonomy" id="13765"/>
    <lineage>
        <taxon>Eukaryota</taxon>
        <taxon>Metazoa</taxon>
        <taxon>Chordata</taxon>
        <taxon>Craniata</taxon>
        <taxon>Vertebrata</taxon>
        <taxon>Euteleostomi</taxon>
        <taxon>Actinopterygii</taxon>
        <taxon>Neopterygii</taxon>
        <taxon>Teleostei</taxon>
        <taxon>Neoteleostei</taxon>
        <taxon>Acanthomorphata</taxon>
        <taxon>Eupercaria</taxon>
        <taxon>Labriformes</taxon>
        <taxon>Labridae</taxon>
        <taxon>Xyrichtys</taxon>
    </lineage>
</organism>
<evidence type="ECO:0000313" key="3">
    <source>
        <dbReference type="Proteomes" id="UP001178508"/>
    </source>
</evidence>
<evidence type="ECO:0000256" key="1">
    <source>
        <dbReference type="SAM" id="MobiDB-lite"/>
    </source>
</evidence>
<gene>
    <name evidence="2" type="ORF">XNOV1_A032735</name>
</gene>
<feature type="region of interest" description="Disordered" evidence="1">
    <location>
        <begin position="60"/>
        <end position="90"/>
    </location>
</feature>
<proteinExistence type="predicted"/>
<feature type="non-terminal residue" evidence="2">
    <location>
        <position position="1"/>
    </location>
</feature>
<protein>
    <submittedName>
        <fullName evidence="2">Uncharacterized protein</fullName>
    </submittedName>
</protein>
<accession>A0AAV1G0H7</accession>
<dbReference type="AlphaFoldDB" id="A0AAV1G0H7"/>
<name>A0AAV1G0H7_XYRNO</name>